<dbReference type="EMBL" id="JAKKPZ010000846">
    <property type="protein sequence ID" value="KAI1691943.1"/>
    <property type="molecule type" value="Genomic_DNA"/>
</dbReference>
<dbReference type="Proteomes" id="UP001201812">
    <property type="component" value="Unassembled WGS sequence"/>
</dbReference>
<accession>A0AAD4QVG6</accession>
<evidence type="ECO:0000256" key="1">
    <source>
        <dbReference type="SAM" id="MobiDB-lite"/>
    </source>
</evidence>
<comment type="caution">
    <text evidence="2">The sequence shown here is derived from an EMBL/GenBank/DDBJ whole genome shotgun (WGS) entry which is preliminary data.</text>
</comment>
<organism evidence="2 3">
    <name type="scientific">Ditylenchus destructor</name>
    <dbReference type="NCBI Taxonomy" id="166010"/>
    <lineage>
        <taxon>Eukaryota</taxon>
        <taxon>Metazoa</taxon>
        <taxon>Ecdysozoa</taxon>
        <taxon>Nematoda</taxon>
        <taxon>Chromadorea</taxon>
        <taxon>Rhabditida</taxon>
        <taxon>Tylenchina</taxon>
        <taxon>Tylenchomorpha</taxon>
        <taxon>Sphaerularioidea</taxon>
        <taxon>Anguinidae</taxon>
        <taxon>Anguininae</taxon>
        <taxon>Ditylenchus</taxon>
    </lineage>
</organism>
<dbReference type="AlphaFoldDB" id="A0AAD4QVG6"/>
<evidence type="ECO:0000313" key="3">
    <source>
        <dbReference type="Proteomes" id="UP001201812"/>
    </source>
</evidence>
<evidence type="ECO:0000313" key="2">
    <source>
        <dbReference type="EMBL" id="KAI1691943.1"/>
    </source>
</evidence>
<feature type="compositionally biased region" description="Basic and acidic residues" evidence="1">
    <location>
        <begin position="93"/>
        <end position="108"/>
    </location>
</feature>
<protein>
    <submittedName>
        <fullName evidence="2">Uncharacterized protein</fullName>
    </submittedName>
</protein>
<feature type="region of interest" description="Disordered" evidence="1">
    <location>
        <begin position="204"/>
        <end position="269"/>
    </location>
</feature>
<name>A0AAD4QVG6_9BILA</name>
<feature type="compositionally biased region" description="Basic and acidic residues" evidence="1">
    <location>
        <begin position="208"/>
        <end position="232"/>
    </location>
</feature>
<feature type="region of interest" description="Disordered" evidence="1">
    <location>
        <begin position="93"/>
        <end position="122"/>
    </location>
</feature>
<proteinExistence type="predicted"/>
<keyword evidence="3" id="KW-1185">Reference proteome</keyword>
<reference evidence="2" key="1">
    <citation type="submission" date="2022-01" db="EMBL/GenBank/DDBJ databases">
        <title>Genome Sequence Resource for Two Populations of Ditylenchus destructor, the Migratory Endoparasitic Phytonematode.</title>
        <authorList>
            <person name="Zhang H."/>
            <person name="Lin R."/>
            <person name="Xie B."/>
        </authorList>
    </citation>
    <scope>NUCLEOTIDE SEQUENCE</scope>
    <source>
        <strain evidence="2">BazhouSP</strain>
    </source>
</reference>
<gene>
    <name evidence="2" type="ORF">DdX_21546</name>
</gene>
<sequence length="283" mass="31303">MAAVLGEADVLVVSRFEDEAHGSGPSPGRPRADLRPLEGQRVHEVTSVGAHSSNLLAQLLAEQAVRLDHEHQQHHDVRRGVLEAVGQVEARERLDDADHQPADDRARQAAEAAHHRRRKGLEPDEAHVRVHEVGRELVLRRGLHRDAQLAVAEHREQQAAQDGGGHDDHELLQVHHQLAQLPDLVLVGTASVCVSVPMPGTMVTSPRHVRDADGQHHDRELRLPEDRPDHHQLQQHAEGRHRHHREDGRQPEGHAKSDMPANAPKAPSIIRSPCAKLTVSVAL</sequence>
<feature type="compositionally biased region" description="Basic and acidic residues" evidence="1">
    <location>
        <begin position="245"/>
        <end position="257"/>
    </location>
</feature>